<accession>A0A1N6G246</accession>
<dbReference type="STRING" id="44575.SAMN05216419_10578"/>
<dbReference type="Pfam" id="PF13614">
    <property type="entry name" value="AAA_31"/>
    <property type="match status" value="1"/>
</dbReference>
<reference evidence="2 3" key="1">
    <citation type="submission" date="2016-12" db="EMBL/GenBank/DDBJ databases">
        <authorList>
            <person name="Song W.-J."/>
            <person name="Kurnit D.M."/>
        </authorList>
    </citation>
    <scope>NUCLEOTIDE SEQUENCE [LARGE SCALE GENOMIC DNA]</scope>
    <source>
        <strain evidence="2 3">ATCC 49181</strain>
    </source>
</reference>
<dbReference type="CDD" id="cd02042">
    <property type="entry name" value="ParAB_family"/>
    <property type="match status" value="1"/>
</dbReference>
<name>A0A1N6G246_9PROT</name>
<organism evidence="2 3">
    <name type="scientific">Nitrosomonas cryotolerans ATCC 49181</name>
    <dbReference type="NCBI Taxonomy" id="1131553"/>
    <lineage>
        <taxon>Bacteria</taxon>
        <taxon>Pseudomonadati</taxon>
        <taxon>Pseudomonadota</taxon>
        <taxon>Betaproteobacteria</taxon>
        <taxon>Nitrosomonadales</taxon>
        <taxon>Nitrosomonadaceae</taxon>
        <taxon>Nitrosomonas</taxon>
    </lineage>
</organism>
<protein>
    <submittedName>
        <fullName evidence="2">Cellulose biosynthesis protein BcsQ</fullName>
    </submittedName>
</protein>
<evidence type="ECO:0000313" key="2">
    <source>
        <dbReference type="EMBL" id="SIO01598.1"/>
    </source>
</evidence>
<dbReference type="InterPro" id="IPR025669">
    <property type="entry name" value="AAA_dom"/>
</dbReference>
<dbReference type="PANTHER" id="PTHR13696:SF99">
    <property type="entry name" value="COBYRINIC ACID AC-DIAMIDE SYNTHASE"/>
    <property type="match status" value="1"/>
</dbReference>
<dbReference type="AlphaFoldDB" id="A0A1N6G246"/>
<gene>
    <name evidence="2" type="ORF">SAMN02743940_0514</name>
</gene>
<evidence type="ECO:0000259" key="1">
    <source>
        <dbReference type="Pfam" id="PF13614"/>
    </source>
</evidence>
<dbReference type="PANTHER" id="PTHR13696">
    <property type="entry name" value="P-LOOP CONTAINING NUCLEOSIDE TRIPHOSPHATE HYDROLASE"/>
    <property type="match status" value="1"/>
</dbReference>
<dbReference type="InterPro" id="IPR050678">
    <property type="entry name" value="DNA_Partitioning_ATPase"/>
</dbReference>
<dbReference type="SUPFAM" id="SSF52540">
    <property type="entry name" value="P-loop containing nucleoside triphosphate hydrolases"/>
    <property type="match status" value="1"/>
</dbReference>
<sequence length="294" mass="33403">MARSIGIYNNKGGVGKTTLSLFLSDFLSSITINKKKSKVLVMDFDPQASCANAILGIEKVSEITNDSLTLPFILNSRLDQKKGIDLSRFIFTRERDNDAKTKKTRLGNLDVMVSEPKLALNFDEKASLNDSLKLARWIASELATEYDFIFVDLPGSISKINRFSLVGAFMVDYFVVPTELNRLNINALSGTLKMLDNIREWRGYGNDYNLLGFVLNKADKRTVQYKLHKDELIHFAKIKNCKIYKNTLPPTPRLSDAADDSIGFITLSERYDNYYDNVRNLVIEITRDLGYIRN</sequence>
<feature type="domain" description="AAA" evidence="1">
    <location>
        <begin position="3"/>
        <end position="200"/>
    </location>
</feature>
<dbReference type="EMBL" id="FSRO01000001">
    <property type="protein sequence ID" value="SIO01598.1"/>
    <property type="molecule type" value="Genomic_DNA"/>
</dbReference>
<dbReference type="Gene3D" id="3.40.50.300">
    <property type="entry name" value="P-loop containing nucleotide triphosphate hydrolases"/>
    <property type="match status" value="1"/>
</dbReference>
<keyword evidence="3" id="KW-1185">Reference proteome</keyword>
<dbReference type="RefSeq" id="WP_028462015.1">
    <property type="nucleotide sequence ID" value="NZ_FSRO01000001.1"/>
</dbReference>
<dbReference type="InterPro" id="IPR027417">
    <property type="entry name" value="P-loop_NTPase"/>
</dbReference>
<dbReference type="Proteomes" id="UP000185062">
    <property type="component" value="Unassembled WGS sequence"/>
</dbReference>
<proteinExistence type="predicted"/>
<evidence type="ECO:0000313" key="3">
    <source>
        <dbReference type="Proteomes" id="UP000185062"/>
    </source>
</evidence>